<dbReference type="PIRSF" id="PIRSF005536">
    <property type="entry name" value="Agal"/>
    <property type="match status" value="1"/>
</dbReference>
<proteinExistence type="inferred from homology"/>
<feature type="binding site" evidence="7">
    <location>
        <position position="549"/>
    </location>
    <ligand>
        <name>substrate</name>
    </ligand>
</feature>
<dbReference type="GO" id="GO:0004557">
    <property type="term" value="F:alpha-galactosidase activity"/>
    <property type="evidence" value="ECO:0007669"/>
    <property type="project" value="UniProtKB-UniRule"/>
</dbReference>
<feature type="active site" description="Proton donor" evidence="6">
    <location>
        <position position="549"/>
    </location>
</feature>
<keyword evidence="11" id="KW-1185">Reference proteome</keyword>
<dbReference type="Pfam" id="PF16874">
    <property type="entry name" value="Glyco_hydro_36C"/>
    <property type="match status" value="1"/>
</dbReference>
<feature type="domain" description="Glycosyl hydrolase family 36 N-terminal" evidence="9">
    <location>
        <begin position="30"/>
        <end position="286"/>
    </location>
</feature>
<dbReference type="Gene3D" id="2.60.40.1180">
    <property type="entry name" value="Golgi alpha-mannosidase II"/>
    <property type="match status" value="1"/>
</dbReference>
<dbReference type="InterPro" id="IPR002252">
    <property type="entry name" value="Glyco_hydro_36"/>
</dbReference>
<feature type="binding site" evidence="7">
    <location>
        <begin position="367"/>
        <end position="368"/>
    </location>
    <ligand>
        <name>substrate</name>
    </ligand>
</feature>
<dbReference type="InterPro" id="IPR013780">
    <property type="entry name" value="Glyco_hydro_b"/>
</dbReference>
<dbReference type="RefSeq" id="WP_153496641.1">
    <property type="nucleotide sequence ID" value="NZ_CAXYUY010000012.1"/>
</dbReference>
<comment type="catalytic activity">
    <reaction evidence="1 5">
        <text>Hydrolysis of terminal, non-reducing alpha-D-galactose residues in alpha-D-galactosides, including galactose oligosaccharides, galactomannans and galactolipids.</text>
        <dbReference type="EC" id="3.2.1.22"/>
    </reaction>
</comment>
<dbReference type="InterPro" id="IPR031704">
    <property type="entry name" value="Glyco_hydro_36_N"/>
</dbReference>
<keyword evidence="4 5" id="KW-0326">Glycosidase</keyword>
<dbReference type="EC" id="3.2.1.22" evidence="2 5"/>
<feature type="active site" description="Nucleophile" evidence="6">
    <location>
        <position position="479"/>
    </location>
</feature>
<evidence type="ECO:0000256" key="5">
    <source>
        <dbReference type="PIRNR" id="PIRNR005536"/>
    </source>
</evidence>
<evidence type="ECO:0000256" key="6">
    <source>
        <dbReference type="PIRSR" id="PIRSR005536-1"/>
    </source>
</evidence>
<dbReference type="Pfam" id="PF16875">
    <property type="entry name" value="Glyco_hydro_36N"/>
    <property type="match status" value="1"/>
</dbReference>
<dbReference type="Proteomes" id="UP000439550">
    <property type="component" value="Unassembled WGS sequence"/>
</dbReference>
<comment type="caution">
    <text evidence="10">The sequence shown here is derived from an EMBL/GenBank/DDBJ whole genome shotgun (WGS) entry which is preliminary data.</text>
</comment>
<dbReference type="CDD" id="cd14791">
    <property type="entry name" value="GH36"/>
    <property type="match status" value="1"/>
</dbReference>
<evidence type="ECO:0000256" key="4">
    <source>
        <dbReference type="ARBA" id="ARBA00023295"/>
    </source>
</evidence>
<feature type="binding site" evidence="7">
    <location>
        <position position="200"/>
    </location>
    <ligand>
        <name>substrate</name>
    </ligand>
</feature>
<dbReference type="InterPro" id="IPR013785">
    <property type="entry name" value="Aldolase_TIM"/>
</dbReference>
<dbReference type="PANTHER" id="PTHR43053">
    <property type="entry name" value="GLYCOSIDASE FAMILY 31"/>
    <property type="match status" value="1"/>
</dbReference>
<feature type="domain" description="Glycosyl hydrolase family 36 C-terminal" evidence="8">
    <location>
        <begin position="648"/>
        <end position="721"/>
    </location>
</feature>
<feature type="binding site" evidence="7">
    <location>
        <position position="444"/>
    </location>
    <ligand>
        <name>substrate</name>
    </ligand>
</feature>
<evidence type="ECO:0000256" key="7">
    <source>
        <dbReference type="PIRSR" id="PIRSR005536-2"/>
    </source>
</evidence>
<dbReference type="InterPro" id="IPR031705">
    <property type="entry name" value="Glyco_hydro_36_C"/>
</dbReference>
<evidence type="ECO:0000313" key="11">
    <source>
        <dbReference type="Proteomes" id="UP000439550"/>
    </source>
</evidence>
<comment type="similarity">
    <text evidence="5">Belongs to the glycosyl hydrolase.</text>
</comment>
<dbReference type="Gene3D" id="3.20.20.70">
    <property type="entry name" value="Aldolase class I"/>
    <property type="match status" value="1"/>
</dbReference>
<evidence type="ECO:0000256" key="3">
    <source>
        <dbReference type="ARBA" id="ARBA00022801"/>
    </source>
</evidence>
<evidence type="ECO:0000259" key="9">
    <source>
        <dbReference type="Pfam" id="PF16875"/>
    </source>
</evidence>
<dbReference type="GO" id="GO:0016052">
    <property type="term" value="P:carbohydrate catabolic process"/>
    <property type="evidence" value="ECO:0007669"/>
    <property type="project" value="InterPro"/>
</dbReference>
<evidence type="ECO:0000256" key="1">
    <source>
        <dbReference type="ARBA" id="ARBA00001255"/>
    </source>
</evidence>
<dbReference type="PANTHER" id="PTHR43053:SF3">
    <property type="entry name" value="ALPHA-GALACTOSIDASE C-RELATED"/>
    <property type="match status" value="1"/>
</dbReference>
<dbReference type="PRINTS" id="PR00743">
    <property type="entry name" value="GLHYDRLASE36"/>
</dbReference>
<evidence type="ECO:0000259" key="8">
    <source>
        <dbReference type="Pfam" id="PF16874"/>
    </source>
</evidence>
<keyword evidence="3 5" id="KW-0378">Hydrolase</keyword>
<feature type="binding site" evidence="7">
    <location>
        <position position="527"/>
    </location>
    <ligand>
        <name>substrate</name>
    </ligand>
</feature>
<dbReference type="EMBL" id="WITJ01000011">
    <property type="protein sequence ID" value="MQW39974.1"/>
    <property type="molecule type" value="Genomic_DNA"/>
</dbReference>
<dbReference type="Gene3D" id="2.70.98.60">
    <property type="entry name" value="alpha-galactosidase from lactobacil brevis"/>
    <property type="match status" value="1"/>
</dbReference>
<sequence>MSIEVNQEKKSFTLQTTHTTYQMIVHDSGSLLHTYYGEKIPAEDLSYLLFDGECHFAPYPYENTARKGSLDVLTQEFPTVGQGDSRAIALDVMHQDGTHVLDLRYSSFELIKGKYNLETFPSFYATKDENVESLKITLKDALSKLEITLYYAVFEKSDLITRTVKITNHGTQSIQIYKIQSLVLDFPTGDFDLLHFHGKWAMERQIESLALEHAKISFGSNYGLSGNKQNPGFVLAKKNASEFLGECYGFNLVYSGNFEATAQKASLGQSRITLGIGDDQFSWKLEPEQSFEAPEGVMSYSNQGFSKLSQNFHDAIRKNLCRSKFTQEKRPVLINNWEATYFDFTGEKLIEIARAAKPIGVDLFVMDDGWFGNRYDDNRALGDWTVNEEKLGMTLAELVESIHQLGLDFGIWMEPEMVNEDSDLYRAHPDWVLQFPHRKALLGRNQFVLNLARKEVVEYLYEKICQILDAAPISYLKWDMNRPLSDWYSKDLPADRQGELQTRYILGLYDILGRLTERYPDVLFEGCSSGGARFDLGMLAFHPQIWTSDNTDAINRLAIQYGTSFMYPISAMGTHVSVSPNHQNGRITPLKTRINVAMSGTFGYELDVSTLTSEEKKEAQLATKTYHTHQALIMTGDYYRIKEDRKISAWQVVAKDKKESLLTYVVKENEGNPEFIYITLKGLLKDAVYEISQKSYKGSVLMSAGLKLKQPKSNVDSEQIYIQKRD</sequence>
<dbReference type="InterPro" id="IPR017853">
    <property type="entry name" value="GH"/>
</dbReference>
<name>A0A7X1Z8V2_9LACT</name>
<dbReference type="InterPro" id="IPR038417">
    <property type="entry name" value="Alpga-gal_N_sf"/>
</dbReference>
<dbReference type="InterPro" id="IPR050985">
    <property type="entry name" value="Alpha-glycosidase_related"/>
</dbReference>
<protein>
    <recommendedName>
        <fullName evidence="2 5">Alpha-galactosidase</fullName>
        <ecNumber evidence="2 5">3.2.1.22</ecNumber>
    </recommendedName>
</protein>
<accession>A0A7X1Z8V2</accession>
<evidence type="ECO:0000313" key="10">
    <source>
        <dbReference type="EMBL" id="MQW39974.1"/>
    </source>
</evidence>
<reference evidence="10 11" key="1">
    <citation type="submission" date="2019-10" db="EMBL/GenBank/DDBJ databases">
        <authorList>
            <person name="Dong K."/>
        </authorList>
    </citation>
    <scope>NUCLEOTIDE SEQUENCE [LARGE SCALE GENOMIC DNA]</scope>
    <source>
        <strain evidence="10 11">DSM 28960</strain>
    </source>
</reference>
<dbReference type="AlphaFoldDB" id="A0A7X1Z8V2"/>
<dbReference type="FunFam" id="3.20.20.70:FF:000118">
    <property type="entry name" value="Alpha-galactosidase"/>
    <property type="match status" value="1"/>
</dbReference>
<dbReference type="OrthoDB" id="9758822at2"/>
<organism evidence="10 11">
    <name type="scientific">Lactococcus hircilactis</name>
    <dbReference type="NCBI Taxonomy" id="1494462"/>
    <lineage>
        <taxon>Bacteria</taxon>
        <taxon>Bacillati</taxon>
        <taxon>Bacillota</taxon>
        <taxon>Bacilli</taxon>
        <taxon>Lactobacillales</taxon>
        <taxon>Streptococcaceae</taxon>
        <taxon>Lactococcus</taxon>
    </lineage>
</organism>
<evidence type="ECO:0000256" key="2">
    <source>
        <dbReference type="ARBA" id="ARBA00012755"/>
    </source>
</evidence>
<feature type="binding site" evidence="7">
    <location>
        <begin position="477"/>
        <end position="481"/>
    </location>
    <ligand>
        <name>substrate</name>
    </ligand>
</feature>
<dbReference type="SUPFAM" id="SSF51445">
    <property type="entry name" value="(Trans)glycosidases"/>
    <property type="match status" value="1"/>
</dbReference>
<gene>
    <name evidence="10" type="ORF">GHI93_08545</name>
</gene>
<dbReference type="Pfam" id="PF02065">
    <property type="entry name" value="Melibiase"/>
    <property type="match status" value="1"/>
</dbReference>